<dbReference type="EMBL" id="JBHSBY010000035">
    <property type="protein sequence ID" value="MFC4196611.1"/>
    <property type="molecule type" value="Genomic_DNA"/>
</dbReference>
<reference evidence="4" key="1">
    <citation type="journal article" date="2019" name="Int. J. Syst. Evol. Microbiol.">
        <title>The Global Catalogue of Microorganisms (GCM) 10K type strain sequencing project: providing services to taxonomists for standard genome sequencing and annotation.</title>
        <authorList>
            <consortium name="The Broad Institute Genomics Platform"/>
            <consortium name="The Broad Institute Genome Sequencing Center for Infectious Disease"/>
            <person name="Wu L."/>
            <person name="Ma J."/>
        </authorList>
    </citation>
    <scope>NUCLEOTIDE SEQUENCE [LARGE SCALE GENOMIC DNA]</scope>
    <source>
        <strain evidence="4">CCM 8689</strain>
    </source>
</reference>
<keyword evidence="4" id="KW-1185">Reference proteome</keyword>
<dbReference type="InterPro" id="IPR001279">
    <property type="entry name" value="Metallo-B-lactamas"/>
</dbReference>
<dbReference type="PROSITE" id="PS51257">
    <property type="entry name" value="PROKAR_LIPOPROTEIN"/>
    <property type="match status" value="1"/>
</dbReference>
<dbReference type="Pfam" id="PF00753">
    <property type="entry name" value="Lactamase_B"/>
    <property type="match status" value="1"/>
</dbReference>
<dbReference type="SUPFAM" id="SSF56281">
    <property type="entry name" value="Metallo-hydrolase/oxidoreductase"/>
    <property type="match status" value="1"/>
</dbReference>
<dbReference type="PANTHER" id="PTHR42951:SF4">
    <property type="entry name" value="ACYL-COENZYME A THIOESTERASE MBLAC2"/>
    <property type="match status" value="1"/>
</dbReference>
<dbReference type="SMART" id="SM00849">
    <property type="entry name" value="Lactamase_B"/>
    <property type="match status" value="1"/>
</dbReference>
<name>A0ABV8NJN4_9SPHI</name>
<accession>A0ABV8NJN4</accession>
<dbReference type="Gene3D" id="3.60.15.10">
    <property type="entry name" value="Ribonuclease Z/Hydroxyacylglutathione hydrolase-like"/>
    <property type="match status" value="1"/>
</dbReference>
<evidence type="ECO:0000256" key="1">
    <source>
        <dbReference type="ARBA" id="ARBA00005250"/>
    </source>
</evidence>
<dbReference type="PANTHER" id="PTHR42951">
    <property type="entry name" value="METALLO-BETA-LACTAMASE DOMAIN-CONTAINING"/>
    <property type="match status" value="1"/>
</dbReference>
<feature type="domain" description="Metallo-beta-lactamase" evidence="2">
    <location>
        <begin position="70"/>
        <end position="252"/>
    </location>
</feature>
<protein>
    <submittedName>
        <fullName evidence="3">MBL fold metallo-hydrolase</fullName>
    </submittedName>
</protein>
<dbReference type="InterPro" id="IPR050855">
    <property type="entry name" value="NDM-1-like"/>
</dbReference>
<dbReference type="InterPro" id="IPR036866">
    <property type="entry name" value="RibonucZ/Hydroxyglut_hydro"/>
</dbReference>
<evidence type="ECO:0000259" key="2">
    <source>
        <dbReference type="SMART" id="SM00849"/>
    </source>
</evidence>
<dbReference type="RefSeq" id="WP_378959944.1">
    <property type="nucleotide sequence ID" value="NZ_JBHRXC010000001.1"/>
</dbReference>
<gene>
    <name evidence="3" type="ORF">ACFOUY_07875</name>
</gene>
<organism evidence="3 4">
    <name type="scientific">Pedobacter jamesrossensis</name>
    <dbReference type="NCBI Taxonomy" id="1908238"/>
    <lineage>
        <taxon>Bacteria</taxon>
        <taxon>Pseudomonadati</taxon>
        <taxon>Bacteroidota</taxon>
        <taxon>Sphingobacteriia</taxon>
        <taxon>Sphingobacteriales</taxon>
        <taxon>Sphingobacteriaceae</taxon>
        <taxon>Pedobacter</taxon>
    </lineage>
</organism>
<evidence type="ECO:0000313" key="4">
    <source>
        <dbReference type="Proteomes" id="UP001595792"/>
    </source>
</evidence>
<proteinExistence type="inferred from homology"/>
<dbReference type="Proteomes" id="UP001595792">
    <property type="component" value="Unassembled WGS sequence"/>
</dbReference>
<comment type="caution">
    <text evidence="3">The sequence shown here is derived from an EMBL/GenBank/DDBJ whole genome shotgun (WGS) entry which is preliminary data.</text>
</comment>
<sequence>MKKISTLKILLMITILVTGCIFSADAQIEIRSNHPQSLPLVDGSTVAIDPSKGYLIKEIKDKVYYATDGIYQVMFILTSTGVVAVDAPPSLGGNLLKSLKEITDMNVTHVIYTHPHPDHIGGAALYPGNPVIITSEGTAKDLRRHNLSEGMIPFGAYVGGKPVPLPTKTFSKKMELNIGGRKIVLLTSGSAAHSGEDVIVFLPKEKIVMMVDIVFPGWIPFEQLAYCQDLDGYIDIQRFVLKLDFDVLVPGHYSKLGTREEIDQNMEYVDDLYSGLSDAIQKTDFASVVAKTGMANIHLMMEDYFDVIARKTSSKVEEKWKGKLSGVDVWSYSNARKLIPYVRESAADVPKRQ</sequence>
<evidence type="ECO:0000313" key="3">
    <source>
        <dbReference type="EMBL" id="MFC4196611.1"/>
    </source>
</evidence>
<comment type="similarity">
    <text evidence="1">Belongs to the metallo-beta-lactamase superfamily. Class-B beta-lactamase family.</text>
</comment>